<dbReference type="AlphaFoldDB" id="A0A6J8B1C4"/>
<reference evidence="10 11" key="1">
    <citation type="submission" date="2020-06" db="EMBL/GenBank/DDBJ databases">
        <authorList>
            <person name="Li R."/>
            <person name="Bekaert M."/>
        </authorList>
    </citation>
    <scope>NUCLEOTIDE SEQUENCE [LARGE SCALE GENOMIC DNA]</scope>
    <source>
        <strain evidence="11">wild</strain>
    </source>
</reference>
<dbReference type="Pfam" id="PF13894">
    <property type="entry name" value="zf-C2H2_4"/>
    <property type="match status" value="1"/>
</dbReference>
<evidence type="ECO:0000259" key="8">
    <source>
        <dbReference type="PROSITE" id="PS50157"/>
    </source>
</evidence>
<keyword evidence="5" id="KW-0862">Zinc</keyword>
<feature type="domain" description="BEN" evidence="9">
    <location>
        <begin position="86"/>
        <end position="217"/>
    </location>
</feature>
<dbReference type="GO" id="GO:0003677">
    <property type="term" value="F:DNA binding"/>
    <property type="evidence" value="ECO:0007669"/>
    <property type="project" value="InterPro"/>
</dbReference>
<dbReference type="SUPFAM" id="SSF46689">
    <property type="entry name" value="Homeodomain-like"/>
    <property type="match status" value="1"/>
</dbReference>
<evidence type="ECO:0000256" key="3">
    <source>
        <dbReference type="ARBA" id="ARBA00022737"/>
    </source>
</evidence>
<dbReference type="Gene3D" id="1.10.10.60">
    <property type="entry name" value="Homeodomain-like"/>
    <property type="match status" value="1"/>
</dbReference>
<evidence type="ECO:0000256" key="1">
    <source>
        <dbReference type="ARBA" id="ARBA00004123"/>
    </source>
</evidence>
<evidence type="ECO:0000256" key="4">
    <source>
        <dbReference type="ARBA" id="ARBA00022771"/>
    </source>
</evidence>
<evidence type="ECO:0000256" key="5">
    <source>
        <dbReference type="ARBA" id="ARBA00022833"/>
    </source>
</evidence>
<dbReference type="InterPro" id="IPR018379">
    <property type="entry name" value="BEN_domain"/>
</dbReference>
<feature type="domain" description="C2H2-type" evidence="8">
    <location>
        <begin position="275"/>
        <end position="302"/>
    </location>
</feature>
<dbReference type="FunFam" id="3.30.160.60:FF:000065">
    <property type="entry name" value="B-cell CLL/lymphoma 6, member B"/>
    <property type="match status" value="1"/>
</dbReference>
<dbReference type="Pfam" id="PF05225">
    <property type="entry name" value="HTH_psq"/>
    <property type="match status" value="1"/>
</dbReference>
<feature type="domain" description="C2H2-type" evidence="8">
    <location>
        <begin position="247"/>
        <end position="274"/>
    </location>
</feature>
<dbReference type="PROSITE" id="PS51457">
    <property type="entry name" value="BEN"/>
    <property type="match status" value="1"/>
</dbReference>
<dbReference type="GO" id="GO:0008270">
    <property type="term" value="F:zinc ion binding"/>
    <property type="evidence" value="ECO:0007669"/>
    <property type="project" value="UniProtKB-KW"/>
</dbReference>
<dbReference type="SUPFAM" id="SSF57667">
    <property type="entry name" value="beta-beta-alpha zinc fingers"/>
    <property type="match status" value="2"/>
</dbReference>
<protein>
    <submittedName>
        <fullName evidence="10">KRAB</fullName>
    </submittedName>
</protein>
<organism evidence="10 11">
    <name type="scientific">Mytilus coruscus</name>
    <name type="common">Sea mussel</name>
    <dbReference type="NCBI Taxonomy" id="42192"/>
    <lineage>
        <taxon>Eukaryota</taxon>
        <taxon>Metazoa</taxon>
        <taxon>Spiralia</taxon>
        <taxon>Lophotrochozoa</taxon>
        <taxon>Mollusca</taxon>
        <taxon>Bivalvia</taxon>
        <taxon>Autobranchia</taxon>
        <taxon>Pteriomorphia</taxon>
        <taxon>Mytilida</taxon>
        <taxon>Mytiloidea</taxon>
        <taxon>Mytilidae</taxon>
        <taxon>Mytilinae</taxon>
        <taxon>Mytilus</taxon>
    </lineage>
</organism>
<dbReference type="OrthoDB" id="6077919at2759"/>
<dbReference type="EMBL" id="CACVKT020002154">
    <property type="protein sequence ID" value="CAC5375452.1"/>
    <property type="molecule type" value="Genomic_DNA"/>
</dbReference>
<keyword evidence="4 7" id="KW-0863">Zinc-finger</keyword>
<keyword evidence="6" id="KW-0539">Nucleus</keyword>
<dbReference type="PROSITE" id="PS00028">
    <property type="entry name" value="ZINC_FINGER_C2H2_1"/>
    <property type="match status" value="2"/>
</dbReference>
<evidence type="ECO:0000313" key="11">
    <source>
        <dbReference type="Proteomes" id="UP000507470"/>
    </source>
</evidence>
<dbReference type="InterPro" id="IPR009057">
    <property type="entry name" value="Homeodomain-like_sf"/>
</dbReference>
<accession>A0A6J8B1C4</accession>
<keyword evidence="11" id="KW-1185">Reference proteome</keyword>
<name>A0A6J8B1C4_MYTCO</name>
<dbReference type="GO" id="GO:0005634">
    <property type="term" value="C:nucleus"/>
    <property type="evidence" value="ECO:0007669"/>
    <property type="project" value="UniProtKB-SubCell"/>
</dbReference>
<sequence>MFDFRLKKHTQYIPENLEKAVEAVLSGSMSQCRAAVVFGVSQPTISRFSAVPGRLRTTLESVLLSGTDDMNEQSIREGDQVELHQNTGVYCNLWQLNKICQASVKEPSKMIRCLLELYFDDQYLADHCAKGRLPFGSSNPADSRPAIDSVILGAIRGSQAKSGQKQQQSYMGGKSSSFTINPLEECHNPWWQNVTSSDCLSNTKQNVERMNTIDKTVSKSQLSNTLYSTACTSRLELSAHYKGHQRVCCELCPKSFTSSSGLYMHRKTHHGTSFTVCKLCGKKFGSASRLRRHLSSHSSEKPYHCERCQKSYKHKDTLDNHVCS</sequence>
<dbReference type="Proteomes" id="UP000507470">
    <property type="component" value="Unassembled WGS sequence"/>
</dbReference>
<dbReference type="InterPro" id="IPR013087">
    <property type="entry name" value="Znf_C2H2_type"/>
</dbReference>
<dbReference type="Gene3D" id="3.30.160.60">
    <property type="entry name" value="Classic Zinc Finger"/>
    <property type="match status" value="2"/>
</dbReference>
<proteinExistence type="predicted"/>
<evidence type="ECO:0000256" key="6">
    <source>
        <dbReference type="ARBA" id="ARBA00023242"/>
    </source>
</evidence>
<dbReference type="Pfam" id="PF00096">
    <property type="entry name" value="zf-C2H2"/>
    <property type="match status" value="1"/>
</dbReference>
<evidence type="ECO:0000259" key="9">
    <source>
        <dbReference type="PROSITE" id="PS51457"/>
    </source>
</evidence>
<dbReference type="PANTHER" id="PTHR24394">
    <property type="entry name" value="ZINC FINGER PROTEIN"/>
    <property type="match status" value="1"/>
</dbReference>
<gene>
    <name evidence="10" type="ORF">MCOR_12431</name>
</gene>
<comment type="subcellular location">
    <subcellularLocation>
        <location evidence="1">Nucleus</location>
    </subcellularLocation>
</comment>
<dbReference type="PANTHER" id="PTHR24394:SF29">
    <property type="entry name" value="MYONEURIN"/>
    <property type="match status" value="1"/>
</dbReference>
<evidence type="ECO:0000313" key="10">
    <source>
        <dbReference type="EMBL" id="CAC5375452.1"/>
    </source>
</evidence>
<dbReference type="GO" id="GO:0000981">
    <property type="term" value="F:DNA-binding transcription factor activity, RNA polymerase II-specific"/>
    <property type="evidence" value="ECO:0007669"/>
    <property type="project" value="TreeGrafter"/>
</dbReference>
<dbReference type="InterPro" id="IPR007889">
    <property type="entry name" value="HTH_Psq"/>
</dbReference>
<evidence type="ECO:0000256" key="2">
    <source>
        <dbReference type="ARBA" id="ARBA00022723"/>
    </source>
</evidence>
<keyword evidence="3" id="KW-0677">Repeat</keyword>
<evidence type="ECO:0000256" key="7">
    <source>
        <dbReference type="PROSITE-ProRule" id="PRU00042"/>
    </source>
</evidence>
<dbReference type="PROSITE" id="PS50157">
    <property type="entry name" value="ZINC_FINGER_C2H2_2"/>
    <property type="match status" value="2"/>
</dbReference>
<dbReference type="InterPro" id="IPR036236">
    <property type="entry name" value="Znf_C2H2_sf"/>
</dbReference>
<keyword evidence="2" id="KW-0479">Metal-binding</keyword>
<dbReference type="SMART" id="SM00355">
    <property type="entry name" value="ZnF_C2H2"/>
    <property type="match status" value="3"/>
</dbReference>